<keyword evidence="3 5" id="KW-1133">Transmembrane helix</keyword>
<evidence type="ECO:0000256" key="4">
    <source>
        <dbReference type="ARBA" id="ARBA00023136"/>
    </source>
</evidence>
<keyword evidence="7" id="KW-1185">Reference proteome</keyword>
<protein>
    <submittedName>
        <fullName evidence="6">Disrupted in renal carcinoma protein 2-like protein</fullName>
    </submittedName>
</protein>
<dbReference type="PANTHER" id="PTHR10924:SF27">
    <property type="entry name" value="SOLUTE CARRIER FAMILY 49 MEMBER 4"/>
    <property type="match status" value="1"/>
</dbReference>
<dbReference type="Gene3D" id="1.20.1250.20">
    <property type="entry name" value="MFS general substrate transporter like domains"/>
    <property type="match status" value="1"/>
</dbReference>
<accession>A0A5N5T0C8</accession>
<dbReference type="AlphaFoldDB" id="A0A5N5T0C8"/>
<organism evidence="6 7">
    <name type="scientific">Armadillidium nasatum</name>
    <dbReference type="NCBI Taxonomy" id="96803"/>
    <lineage>
        <taxon>Eukaryota</taxon>
        <taxon>Metazoa</taxon>
        <taxon>Ecdysozoa</taxon>
        <taxon>Arthropoda</taxon>
        <taxon>Crustacea</taxon>
        <taxon>Multicrustacea</taxon>
        <taxon>Malacostraca</taxon>
        <taxon>Eumalacostraca</taxon>
        <taxon>Peracarida</taxon>
        <taxon>Isopoda</taxon>
        <taxon>Oniscidea</taxon>
        <taxon>Crinocheta</taxon>
        <taxon>Armadillidiidae</taxon>
        <taxon>Armadillidium</taxon>
    </lineage>
</organism>
<evidence type="ECO:0000256" key="2">
    <source>
        <dbReference type="ARBA" id="ARBA00022692"/>
    </source>
</evidence>
<feature type="transmembrane region" description="Helical" evidence="5">
    <location>
        <begin position="81"/>
        <end position="102"/>
    </location>
</feature>
<keyword evidence="2 5" id="KW-0812">Transmembrane</keyword>
<evidence type="ECO:0000313" key="6">
    <source>
        <dbReference type="EMBL" id="KAB7499941.1"/>
    </source>
</evidence>
<sequence>MQTVVWGTFGPIMDSAQAAFGWEDSIIAILQSLGPAAVIIFILPSNWFTQTYGARKGLIGATFLMSFATGLRCISSEDKAFTALAITGGAINGIAGCSALALPPLISSLWFPPTIGALAAQLGTAGMYLSPLIVRLPDTSNSTSVASTIVTTAIEVVTKEDIKEDIMKLMYIECGISVGLFLCIIIYFPAEPPKPPSVSSKAERIDYFQ</sequence>
<dbReference type="OrthoDB" id="8190074at2759"/>
<dbReference type="GO" id="GO:0016020">
    <property type="term" value="C:membrane"/>
    <property type="evidence" value="ECO:0007669"/>
    <property type="project" value="UniProtKB-SubCell"/>
</dbReference>
<proteinExistence type="predicted"/>
<evidence type="ECO:0000313" key="7">
    <source>
        <dbReference type="Proteomes" id="UP000326759"/>
    </source>
</evidence>
<feature type="transmembrane region" description="Helical" evidence="5">
    <location>
        <begin position="114"/>
        <end position="134"/>
    </location>
</feature>
<feature type="transmembrane region" description="Helical" evidence="5">
    <location>
        <begin position="169"/>
        <end position="190"/>
    </location>
</feature>
<comment type="subcellular location">
    <subcellularLocation>
        <location evidence="1">Membrane</location>
        <topology evidence="1">Multi-pass membrane protein</topology>
    </subcellularLocation>
</comment>
<evidence type="ECO:0000256" key="1">
    <source>
        <dbReference type="ARBA" id="ARBA00004141"/>
    </source>
</evidence>
<evidence type="ECO:0000256" key="5">
    <source>
        <dbReference type="SAM" id="Phobius"/>
    </source>
</evidence>
<dbReference type="Proteomes" id="UP000326759">
    <property type="component" value="Unassembled WGS sequence"/>
</dbReference>
<keyword evidence="4 5" id="KW-0472">Membrane</keyword>
<gene>
    <name evidence="6" type="primary">dirc2_1</name>
    <name evidence="6" type="ORF">Anas_01760</name>
</gene>
<dbReference type="InterPro" id="IPR049680">
    <property type="entry name" value="FLVCR1-2_SLC49-like"/>
</dbReference>
<dbReference type="EMBL" id="SEYY01015964">
    <property type="protein sequence ID" value="KAB7499941.1"/>
    <property type="molecule type" value="Genomic_DNA"/>
</dbReference>
<reference evidence="6 7" key="1">
    <citation type="journal article" date="2019" name="PLoS Biol.">
        <title>Sex chromosomes control vertical transmission of feminizing Wolbachia symbionts in an isopod.</title>
        <authorList>
            <person name="Becking T."/>
            <person name="Chebbi M.A."/>
            <person name="Giraud I."/>
            <person name="Moumen B."/>
            <person name="Laverre T."/>
            <person name="Caubet Y."/>
            <person name="Peccoud J."/>
            <person name="Gilbert C."/>
            <person name="Cordaux R."/>
        </authorList>
    </citation>
    <scope>NUCLEOTIDE SEQUENCE [LARGE SCALE GENOMIC DNA]</scope>
    <source>
        <strain evidence="6">ANa2</strain>
        <tissue evidence="6">Whole body excluding digestive tract and cuticle</tissue>
    </source>
</reference>
<evidence type="ECO:0000256" key="3">
    <source>
        <dbReference type="ARBA" id="ARBA00022989"/>
    </source>
</evidence>
<feature type="transmembrane region" description="Helical" evidence="5">
    <location>
        <begin position="26"/>
        <end position="45"/>
    </location>
</feature>
<name>A0A5N5T0C8_9CRUS</name>
<dbReference type="PANTHER" id="PTHR10924">
    <property type="entry name" value="MAJOR FACILITATOR SUPERFAMILY PROTEIN-RELATED"/>
    <property type="match status" value="1"/>
</dbReference>
<dbReference type="InterPro" id="IPR036259">
    <property type="entry name" value="MFS_trans_sf"/>
</dbReference>
<feature type="non-terminal residue" evidence="6">
    <location>
        <position position="209"/>
    </location>
</feature>
<comment type="caution">
    <text evidence="6">The sequence shown here is derived from an EMBL/GenBank/DDBJ whole genome shotgun (WGS) entry which is preliminary data.</text>
</comment>
<dbReference type="SUPFAM" id="SSF103473">
    <property type="entry name" value="MFS general substrate transporter"/>
    <property type="match status" value="1"/>
</dbReference>